<reference evidence="2" key="2">
    <citation type="submission" date="2020-09" db="EMBL/GenBank/DDBJ databases">
        <authorList>
            <person name="Sun Q."/>
            <person name="Zhou Y."/>
        </authorList>
    </citation>
    <scope>NUCLEOTIDE SEQUENCE</scope>
    <source>
        <strain evidence="2">CGMCC 1.16067</strain>
    </source>
</reference>
<evidence type="ECO:0000313" key="2">
    <source>
        <dbReference type="EMBL" id="GGF35387.1"/>
    </source>
</evidence>
<dbReference type="PANTHER" id="PTHR19288:SF95">
    <property type="entry name" value="D-GLYCEROL 3-PHOSPHATE PHOSPHATASE"/>
    <property type="match status" value="1"/>
</dbReference>
<feature type="compositionally biased region" description="Basic and acidic residues" evidence="1">
    <location>
        <begin position="326"/>
        <end position="336"/>
    </location>
</feature>
<dbReference type="Pfam" id="PF13344">
    <property type="entry name" value="Hydrolase_6"/>
    <property type="match status" value="1"/>
</dbReference>
<evidence type="ECO:0000313" key="3">
    <source>
        <dbReference type="Proteomes" id="UP000649179"/>
    </source>
</evidence>
<comment type="caution">
    <text evidence="2">The sequence shown here is derived from an EMBL/GenBank/DDBJ whole genome shotgun (WGS) entry which is preliminary data.</text>
</comment>
<dbReference type="Pfam" id="PF13242">
    <property type="entry name" value="Hydrolase_like"/>
    <property type="match status" value="1"/>
</dbReference>
<dbReference type="SUPFAM" id="SSF56784">
    <property type="entry name" value="HAD-like"/>
    <property type="match status" value="1"/>
</dbReference>
<dbReference type="Proteomes" id="UP000649179">
    <property type="component" value="Unassembled WGS sequence"/>
</dbReference>
<dbReference type="EMBL" id="BMKQ01000001">
    <property type="protein sequence ID" value="GGF35387.1"/>
    <property type="molecule type" value="Genomic_DNA"/>
</dbReference>
<dbReference type="InterPro" id="IPR023214">
    <property type="entry name" value="HAD_sf"/>
</dbReference>
<dbReference type="GO" id="GO:0016791">
    <property type="term" value="F:phosphatase activity"/>
    <property type="evidence" value="ECO:0007669"/>
    <property type="project" value="TreeGrafter"/>
</dbReference>
<dbReference type="NCBIfam" id="TIGR01460">
    <property type="entry name" value="HAD-SF-IIA"/>
    <property type="match status" value="1"/>
</dbReference>
<dbReference type="InterPro" id="IPR036412">
    <property type="entry name" value="HAD-like_sf"/>
</dbReference>
<dbReference type="RefSeq" id="WP_188778095.1">
    <property type="nucleotide sequence ID" value="NZ_BMKQ01000001.1"/>
</dbReference>
<dbReference type="Gene3D" id="3.40.50.1000">
    <property type="entry name" value="HAD superfamily/HAD-like"/>
    <property type="match status" value="2"/>
</dbReference>
<feature type="region of interest" description="Disordered" evidence="1">
    <location>
        <begin position="316"/>
        <end position="336"/>
    </location>
</feature>
<dbReference type="PANTHER" id="PTHR19288">
    <property type="entry name" value="4-NITROPHENYLPHOSPHATASE-RELATED"/>
    <property type="match status" value="1"/>
</dbReference>
<protein>
    <submittedName>
        <fullName evidence="2">Haloacid dehalogenase</fullName>
    </submittedName>
</protein>
<sequence length="336" mass="34884">MLRGSDQALSAVYDIAVLDLDGVVYVGEAAVDGAAHHLWSASDAGMQVAYVTNNASRTPHAVVRKLDGLGMPVADGDVVTSAQAAARVLADQLAPGARVFLIGGDGLETALVDAGLTPVREAAEDPEAVVQGFGPDLPWSRVVAGATLVRQGLPWVTSNTDLTFPTALGIGPGNGTLVRLIADFAGRDPVVAGKPSPPLLQETQRRVGGQRPLMVGDRLDTDIAGADAVGWPSLLVLTGVTGLPELVAAPAGQRPTYLCEDLGGLLVAHPEPSRTDEWWTVGGWAARVSDGALEVDGDGVPDDWWRAVASAAWSALDQGAPPPDCSRVRPPRDDDR</sequence>
<gene>
    <name evidence="2" type="ORF">GCM10011519_06020</name>
</gene>
<dbReference type="InterPro" id="IPR006357">
    <property type="entry name" value="HAD-SF_hydro_IIA"/>
</dbReference>
<keyword evidence="3" id="KW-1185">Reference proteome</keyword>
<dbReference type="GO" id="GO:0005737">
    <property type="term" value="C:cytoplasm"/>
    <property type="evidence" value="ECO:0007669"/>
    <property type="project" value="TreeGrafter"/>
</dbReference>
<reference evidence="2" key="1">
    <citation type="journal article" date="2014" name="Int. J. Syst. Evol. Microbiol.">
        <title>Complete genome sequence of Corynebacterium casei LMG S-19264T (=DSM 44701T), isolated from a smear-ripened cheese.</title>
        <authorList>
            <consortium name="US DOE Joint Genome Institute (JGI-PGF)"/>
            <person name="Walter F."/>
            <person name="Albersmeier A."/>
            <person name="Kalinowski J."/>
            <person name="Ruckert C."/>
        </authorList>
    </citation>
    <scope>NUCLEOTIDE SEQUENCE</scope>
    <source>
        <strain evidence="2">CGMCC 1.16067</strain>
    </source>
</reference>
<accession>A0A917BB37</accession>
<proteinExistence type="predicted"/>
<name>A0A917BB37_9ACTN</name>
<dbReference type="AlphaFoldDB" id="A0A917BB37"/>
<organism evidence="2 3">
    <name type="scientific">Marmoricola endophyticus</name>
    <dbReference type="NCBI Taxonomy" id="2040280"/>
    <lineage>
        <taxon>Bacteria</taxon>
        <taxon>Bacillati</taxon>
        <taxon>Actinomycetota</taxon>
        <taxon>Actinomycetes</taxon>
        <taxon>Propionibacteriales</taxon>
        <taxon>Nocardioidaceae</taxon>
        <taxon>Marmoricola</taxon>
    </lineage>
</organism>
<evidence type="ECO:0000256" key="1">
    <source>
        <dbReference type="SAM" id="MobiDB-lite"/>
    </source>
</evidence>